<evidence type="ECO:0000256" key="3">
    <source>
        <dbReference type="ARBA" id="ARBA00023054"/>
    </source>
</evidence>
<feature type="region of interest" description="Disordered" evidence="6">
    <location>
        <begin position="186"/>
        <end position="219"/>
    </location>
</feature>
<protein>
    <recommendedName>
        <fullName evidence="9">Geminin</fullName>
    </recommendedName>
</protein>
<proteinExistence type="inferred from homology"/>
<keyword evidence="5" id="KW-0131">Cell cycle</keyword>
<dbReference type="PANTHER" id="PTHR13372">
    <property type="entry name" value="GEMININ"/>
    <property type="match status" value="1"/>
</dbReference>
<evidence type="ECO:0000256" key="5">
    <source>
        <dbReference type="ARBA" id="ARBA00023306"/>
    </source>
</evidence>
<dbReference type="EnsemblMetazoa" id="AMIN005241-RA">
    <property type="protein sequence ID" value="AMIN005241-PA"/>
    <property type="gene ID" value="AMIN005241"/>
</dbReference>
<evidence type="ECO:0000313" key="8">
    <source>
        <dbReference type="Proteomes" id="UP000075920"/>
    </source>
</evidence>
<dbReference type="InterPro" id="IPR022786">
    <property type="entry name" value="Geminin/Multicilin"/>
</dbReference>
<dbReference type="SUPFAM" id="SSF111469">
    <property type="entry name" value="Geminin coiled-coil domain"/>
    <property type="match status" value="1"/>
</dbReference>
<reference evidence="8" key="1">
    <citation type="submission" date="2013-03" db="EMBL/GenBank/DDBJ databases">
        <title>The Genome Sequence of Anopheles minimus MINIMUS1.</title>
        <authorList>
            <consortium name="The Broad Institute Genomics Platform"/>
            <person name="Neafsey D.E."/>
            <person name="Walton C."/>
            <person name="Walker B."/>
            <person name="Young S.K."/>
            <person name="Zeng Q."/>
            <person name="Gargeya S."/>
            <person name="Fitzgerald M."/>
            <person name="Haas B."/>
            <person name="Abouelleil A."/>
            <person name="Allen A.W."/>
            <person name="Alvarado L."/>
            <person name="Arachchi H.M."/>
            <person name="Berlin A.M."/>
            <person name="Chapman S.B."/>
            <person name="Gainer-Dewar J."/>
            <person name="Goldberg J."/>
            <person name="Griggs A."/>
            <person name="Gujja S."/>
            <person name="Hansen M."/>
            <person name="Howarth C."/>
            <person name="Imamovic A."/>
            <person name="Ireland A."/>
            <person name="Larimer J."/>
            <person name="McCowan C."/>
            <person name="Murphy C."/>
            <person name="Pearson M."/>
            <person name="Poon T.W."/>
            <person name="Priest M."/>
            <person name="Roberts A."/>
            <person name="Saif S."/>
            <person name="Shea T."/>
            <person name="Sisk P."/>
            <person name="Sykes S."/>
            <person name="Wortman J."/>
            <person name="Nusbaum C."/>
            <person name="Birren B."/>
        </authorList>
    </citation>
    <scope>NUCLEOTIDE SEQUENCE [LARGE SCALE GENOMIC DNA]</scope>
    <source>
        <strain evidence="8">MINIMUS1</strain>
    </source>
</reference>
<dbReference type="Gene3D" id="1.20.5.1180">
    <property type="entry name" value="Geminin coiled-coil domain"/>
    <property type="match status" value="1"/>
</dbReference>
<evidence type="ECO:0000256" key="1">
    <source>
        <dbReference type="ARBA" id="ARBA00004123"/>
    </source>
</evidence>
<dbReference type="GO" id="GO:0008156">
    <property type="term" value="P:negative regulation of DNA replication"/>
    <property type="evidence" value="ECO:0007669"/>
    <property type="project" value="TreeGrafter"/>
</dbReference>
<comment type="subcellular location">
    <subcellularLocation>
        <location evidence="1">Nucleus</location>
    </subcellularLocation>
</comment>
<dbReference type="VEuPathDB" id="VectorBase:AMIN005241"/>
<feature type="compositionally biased region" description="Polar residues" evidence="6">
    <location>
        <begin position="190"/>
        <end position="200"/>
    </location>
</feature>
<keyword evidence="4" id="KW-0539">Nucleus</keyword>
<dbReference type="GO" id="GO:0045786">
    <property type="term" value="P:negative regulation of cell cycle"/>
    <property type="evidence" value="ECO:0007669"/>
    <property type="project" value="TreeGrafter"/>
</dbReference>
<evidence type="ECO:0008006" key="9">
    <source>
        <dbReference type="Google" id="ProtNLM"/>
    </source>
</evidence>
<evidence type="ECO:0000256" key="6">
    <source>
        <dbReference type="SAM" id="MobiDB-lite"/>
    </source>
</evidence>
<evidence type="ECO:0000313" key="7">
    <source>
        <dbReference type="EnsemblMetazoa" id="AMIN005241-PA"/>
    </source>
</evidence>
<dbReference type="Pfam" id="PF07412">
    <property type="entry name" value="Geminin"/>
    <property type="match status" value="1"/>
</dbReference>
<dbReference type="Proteomes" id="UP000075920">
    <property type="component" value="Unassembled WGS sequence"/>
</dbReference>
<organism evidence="7 8">
    <name type="scientific">Anopheles minimus</name>
    <dbReference type="NCBI Taxonomy" id="112268"/>
    <lineage>
        <taxon>Eukaryota</taxon>
        <taxon>Metazoa</taxon>
        <taxon>Ecdysozoa</taxon>
        <taxon>Arthropoda</taxon>
        <taxon>Hexapoda</taxon>
        <taxon>Insecta</taxon>
        <taxon>Pterygota</taxon>
        <taxon>Neoptera</taxon>
        <taxon>Endopterygota</taxon>
        <taxon>Diptera</taxon>
        <taxon>Nematocera</taxon>
        <taxon>Culicoidea</taxon>
        <taxon>Culicidae</taxon>
        <taxon>Anophelinae</taxon>
        <taxon>Anopheles</taxon>
    </lineage>
</organism>
<dbReference type="AlphaFoldDB" id="A0A182W4H8"/>
<evidence type="ECO:0000256" key="4">
    <source>
        <dbReference type="ARBA" id="ARBA00023242"/>
    </source>
</evidence>
<keyword evidence="3" id="KW-0175">Coiled coil</keyword>
<comment type="similarity">
    <text evidence="2">Belongs to the geminin family.</text>
</comment>
<dbReference type="GO" id="GO:0005634">
    <property type="term" value="C:nucleus"/>
    <property type="evidence" value="ECO:0007669"/>
    <property type="project" value="UniProtKB-SubCell"/>
</dbReference>
<dbReference type="STRING" id="112268.A0A182W4H8"/>
<accession>A0A182W4H8</accession>
<sequence length="219" mass="24636">CATADALWRYFYWRENVCFAAVACLNSLQSKQIATMSAASTSNIIISEDTPSEQEETRKAARMMLKEVQNVVLKENFFPRKPLSHAPGKDLAVSSAKQPSEPKRCKMVEQLTKATQTTLVDEQNLLAEKPTDSYWEKVAEKRRLALEETLEENARLHMELSEKTQEVNELQNVVESLKSLVETVTEMLNEETQTQPTSEAPQVDDSGISHSIVEDGTDN</sequence>
<reference evidence="7" key="2">
    <citation type="submission" date="2020-05" db="UniProtKB">
        <authorList>
            <consortium name="EnsemblMetazoa"/>
        </authorList>
    </citation>
    <scope>IDENTIFICATION</scope>
    <source>
        <strain evidence="7">MINIMUS1</strain>
    </source>
</reference>
<keyword evidence="8" id="KW-1185">Reference proteome</keyword>
<evidence type="ECO:0000256" key="2">
    <source>
        <dbReference type="ARBA" id="ARBA00007979"/>
    </source>
</evidence>
<name>A0A182W4H8_9DIPT</name>
<dbReference type="PANTHER" id="PTHR13372:SF5">
    <property type="entry name" value="GEMININ"/>
    <property type="match status" value="1"/>
</dbReference>